<evidence type="ECO:0000256" key="12">
    <source>
        <dbReference type="PROSITE-ProRule" id="PRU00560"/>
    </source>
</evidence>
<dbReference type="InterPro" id="IPR000212">
    <property type="entry name" value="DNA_helicase_UvrD/REP"/>
</dbReference>
<dbReference type="GO" id="GO:0003677">
    <property type="term" value="F:DNA binding"/>
    <property type="evidence" value="ECO:0007669"/>
    <property type="project" value="UniProtKB-KW"/>
</dbReference>
<evidence type="ECO:0000256" key="7">
    <source>
        <dbReference type="ARBA" id="ARBA00023235"/>
    </source>
</evidence>
<dbReference type="PROSITE" id="PS51198">
    <property type="entry name" value="UVRD_HELICASE_ATP_BIND"/>
    <property type="match status" value="1"/>
</dbReference>
<keyword evidence="15" id="KW-1185">Reference proteome</keyword>
<dbReference type="RefSeq" id="WP_211632937.1">
    <property type="nucleotide sequence ID" value="NZ_CP073100.1"/>
</dbReference>
<dbReference type="Gene3D" id="3.40.50.300">
    <property type="entry name" value="P-loop containing nucleotide triphosphate hydrolases"/>
    <property type="match status" value="2"/>
</dbReference>
<dbReference type="Gene3D" id="1.10.10.160">
    <property type="match status" value="1"/>
</dbReference>
<reference evidence="14" key="1">
    <citation type="submission" date="2021-04" db="EMBL/GenBank/DDBJ databases">
        <title>Luteolibacter sp. 32A isolated from the skin of an Anderson's salamander (Ambystoma andersonii).</title>
        <authorList>
            <person name="Spergser J."/>
            <person name="Busse H.-J."/>
        </authorList>
    </citation>
    <scope>NUCLEOTIDE SEQUENCE</scope>
    <source>
        <strain evidence="14">32A</strain>
    </source>
</reference>
<comment type="similarity">
    <text evidence="1">Belongs to the helicase family. UvrD subfamily.</text>
</comment>
<dbReference type="InterPro" id="IPR027417">
    <property type="entry name" value="P-loop_NTPase"/>
</dbReference>
<dbReference type="GO" id="GO:0043138">
    <property type="term" value="F:3'-5' DNA helicase activity"/>
    <property type="evidence" value="ECO:0007669"/>
    <property type="project" value="UniProtKB-EC"/>
</dbReference>
<dbReference type="InterPro" id="IPR013986">
    <property type="entry name" value="DExx_box_DNA_helicase_dom_sf"/>
</dbReference>
<dbReference type="InterPro" id="IPR014017">
    <property type="entry name" value="DNA_helicase_UvrD-like_C"/>
</dbReference>
<dbReference type="EMBL" id="CP073100">
    <property type="protein sequence ID" value="QUE52219.1"/>
    <property type="molecule type" value="Genomic_DNA"/>
</dbReference>
<dbReference type="SUPFAM" id="SSF52540">
    <property type="entry name" value="P-loop containing nucleoside triphosphate hydrolases"/>
    <property type="match status" value="1"/>
</dbReference>
<dbReference type="Pfam" id="PF00580">
    <property type="entry name" value="UvrD-helicase"/>
    <property type="match status" value="1"/>
</dbReference>
<dbReference type="GO" id="GO:0000725">
    <property type="term" value="P:recombinational repair"/>
    <property type="evidence" value="ECO:0007669"/>
    <property type="project" value="TreeGrafter"/>
</dbReference>
<dbReference type="GO" id="GO:0005524">
    <property type="term" value="F:ATP binding"/>
    <property type="evidence" value="ECO:0007669"/>
    <property type="project" value="UniProtKB-UniRule"/>
</dbReference>
<evidence type="ECO:0000256" key="8">
    <source>
        <dbReference type="ARBA" id="ARBA00034617"/>
    </source>
</evidence>
<comment type="catalytic activity">
    <reaction evidence="8">
        <text>Couples ATP hydrolysis with the unwinding of duplex DNA by translocating in the 3'-5' direction.</text>
        <dbReference type="EC" id="5.6.2.4"/>
    </reaction>
</comment>
<keyword evidence="2 12" id="KW-0547">Nucleotide-binding</keyword>
<evidence type="ECO:0000256" key="6">
    <source>
        <dbReference type="ARBA" id="ARBA00023125"/>
    </source>
</evidence>
<evidence type="ECO:0000256" key="10">
    <source>
        <dbReference type="ARBA" id="ARBA00034923"/>
    </source>
</evidence>
<evidence type="ECO:0000256" key="9">
    <source>
        <dbReference type="ARBA" id="ARBA00034808"/>
    </source>
</evidence>
<protein>
    <recommendedName>
        <fullName evidence="9">DNA 3'-5' helicase</fullName>
        <ecNumber evidence="9">5.6.2.4</ecNumber>
    </recommendedName>
    <alternativeName>
        <fullName evidence="10">DNA 3'-5' helicase II</fullName>
    </alternativeName>
</protein>
<dbReference type="CDD" id="cd17932">
    <property type="entry name" value="DEXQc_UvrD"/>
    <property type="match status" value="1"/>
</dbReference>
<dbReference type="GO" id="GO:0016787">
    <property type="term" value="F:hydrolase activity"/>
    <property type="evidence" value="ECO:0007669"/>
    <property type="project" value="UniProtKB-UniRule"/>
</dbReference>
<keyword evidence="6" id="KW-0238">DNA-binding</keyword>
<dbReference type="EC" id="5.6.2.4" evidence="9"/>
<keyword evidence="5 12" id="KW-0067">ATP-binding</keyword>
<comment type="catalytic activity">
    <reaction evidence="11">
        <text>ATP + H2O = ADP + phosphate + H(+)</text>
        <dbReference type="Rhea" id="RHEA:13065"/>
        <dbReference type="ChEBI" id="CHEBI:15377"/>
        <dbReference type="ChEBI" id="CHEBI:15378"/>
        <dbReference type="ChEBI" id="CHEBI:30616"/>
        <dbReference type="ChEBI" id="CHEBI:43474"/>
        <dbReference type="ChEBI" id="CHEBI:456216"/>
        <dbReference type="EC" id="5.6.2.4"/>
    </reaction>
</comment>
<proteinExistence type="inferred from homology"/>
<dbReference type="KEGG" id="lamb:KBB96_04840"/>
<organism evidence="14 15">
    <name type="scientific">Luteolibacter ambystomatis</name>
    <dbReference type="NCBI Taxonomy" id="2824561"/>
    <lineage>
        <taxon>Bacteria</taxon>
        <taxon>Pseudomonadati</taxon>
        <taxon>Verrucomicrobiota</taxon>
        <taxon>Verrucomicrobiia</taxon>
        <taxon>Verrucomicrobiales</taxon>
        <taxon>Verrucomicrobiaceae</taxon>
        <taxon>Luteolibacter</taxon>
    </lineage>
</organism>
<evidence type="ECO:0000256" key="2">
    <source>
        <dbReference type="ARBA" id="ARBA00022741"/>
    </source>
</evidence>
<name>A0A975J1F9_9BACT</name>
<gene>
    <name evidence="14" type="ORF">KBB96_04840</name>
</gene>
<evidence type="ECO:0000256" key="3">
    <source>
        <dbReference type="ARBA" id="ARBA00022801"/>
    </source>
</evidence>
<evidence type="ECO:0000313" key="15">
    <source>
        <dbReference type="Proteomes" id="UP000676169"/>
    </source>
</evidence>
<dbReference type="Proteomes" id="UP000676169">
    <property type="component" value="Chromosome"/>
</dbReference>
<evidence type="ECO:0000256" key="1">
    <source>
        <dbReference type="ARBA" id="ARBA00009922"/>
    </source>
</evidence>
<dbReference type="AlphaFoldDB" id="A0A975J1F9"/>
<evidence type="ECO:0000313" key="14">
    <source>
        <dbReference type="EMBL" id="QUE52219.1"/>
    </source>
</evidence>
<evidence type="ECO:0000256" key="11">
    <source>
        <dbReference type="ARBA" id="ARBA00048988"/>
    </source>
</evidence>
<keyword evidence="3 12" id="KW-0378">Hydrolase</keyword>
<feature type="domain" description="UvrD-like helicase ATP-binding" evidence="13">
    <location>
        <begin position="16"/>
        <end position="293"/>
    </location>
</feature>
<dbReference type="PANTHER" id="PTHR11070:SF2">
    <property type="entry name" value="ATP-DEPENDENT DNA HELICASE SRS2"/>
    <property type="match status" value="1"/>
</dbReference>
<keyword evidence="4 12" id="KW-0347">Helicase</keyword>
<evidence type="ECO:0000259" key="13">
    <source>
        <dbReference type="PROSITE" id="PS51198"/>
    </source>
</evidence>
<dbReference type="Pfam" id="PF13361">
    <property type="entry name" value="UvrD_C"/>
    <property type="match status" value="1"/>
</dbReference>
<feature type="binding site" evidence="12">
    <location>
        <begin position="37"/>
        <end position="44"/>
    </location>
    <ligand>
        <name>ATP</name>
        <dbReference type="ChEBI" id="CHEBI:30616"/>
    </ligand>
</feature>
<dbReference type="InterPro" id="IPR014016">
    <property type="entry name" value="UvrD-like_ATP-bd"/>
</dbReference>
<dbReference type="PANTHER" id="PTHR11070">
    <property type="entry name" value="UVRD / RECB / PCRA DNA HELICASE FAMILY MEMBER"/>
    <property type="match status" value="1"/>
</dbReference>
<evidence type="ECO:0000256" key="5">
    <source>
        <dbReference type="ARBA" id="ARBA00022840"/>
    </source>
</evidence>
<evidence type="ECO:0000256" key="4">
    <source>
        <dbReference type="ARBA" id="ARBA00022806"/>
    </source>
</evidence>
<accession>A0A975J1F9</accession>
<keyword evidence="7" id="KW-0413">Isomerase</keyword>
<sequence length="606" mass="68036">MSQETQNKGYQAAADEMRANAPQFEAYESEHHCVVLAGPGSGKTKVLTAKVARMLAEDVRQPRGLACLTYSTQCVKELKSRLQRLGIEAGARLFVGTVHSFCLREIIIPYGRIAGLNLPDPLKVATPGEQRRLFDQAVANILGANENPAFLKTRFDEFRRTVLDRESPEWEAEAFRFAAITLDYERLLREAGVIDFDAMTLAGLELIKTHPWICKALKARFPILVVDEYQDLGIPLHEIVMELCIKEGIRLFAVGDPDQSIYGFTGARPSLMRQLAARKEVQEVRLRLNYRCGKTIIKASTLALGEKREFVSADDHAGIVQGYECPGGFDEQVALAVHTLIPEALARKEGRMLGDIGILYQSQYDGQEVADAVAEAGIEYVRFDQGNPYSRTPLISWLEECASWCAGGWKEGDPRLSTLLRSWLRFLPSIVRDSEIAACRRELVQFLHQTRQTGRSLNEWLTLFKGKGLYERIAKEPTMSDEIEAFDALYQLTVAKGKLVKYTVGYFGGQRGSPNHLNLTTIHSAKGLEYDVVIMLGLENGRIPYSTDDGPDLRESRRLFYVAMTRAKHEVHLLWSGWFIRKGKTITKGRSIFVDEVLDSTEEAPP</sequence>